<reference evidence="3" key="1">
    <citation type="journal article" date="2020" name="bioRxiv">
        <title>Comparative genomics of Chlamydomonas.</title>
        <authorList>
            <person name="Craig R.J."/>
            <person name="Hasan A.R."/>
            <person name="Ness R.W."/>
            <person name="Keightley P.D."/>
        </authorList>
    </citation>
    <scope>NUCLEOTIDE SEQUENCE</scope>
    <source>
        <strain evidence="3">SAG 7.73</strain>
    </source>
</reference>
<evidence type="ECO:0000256" key="2">
    <source>
        <dbReference type="SAM" id="Phobius"/>
    </source>
</evidence>
<dbReference type="OrthoDB" id="552083at2759"/>
<organism evidence="3 4">
    <name type="scientific">Chlamydomonas incerta</name>
    <dbReference type="NCBI Taxonomy" id="51695"/>
    <lineage>
        <taxon>Eukaryota</taxon>
        <taxon>Viridiplantae</taxon>
        <taxon>Chlorophyta</taxon>
        <taxon>core chlorophytes</taxon>
        <taxon>Chlorophyceae</taxon>
        <taxon>CS clade</taxon>
        <taxon>Chlamydomonadales</taxon>
        <taxon>Chlamydomonadaceae</taxon>
        <taxon>Chlamydomonas</taxon>
    </lineage>
</organism>
<feature type="region of interest" description="Disordered" evidence="1">
    <location>
        <begin position="466"/>
        <end position="496"/>
    </location>
</feature>
<evidence type="ECO:0000313" key="4">
    <source>
        <dbReference type="Proteomes" id="UP000650467"/>
    </source>
</evidence>
<protein>
    <submittedName>
        <fullName evidence="3">Uncharacterized protein</fullName>
    </submittedName>
</protein>
<feature type="region of interest" description="Disordered" evidence="1">
    <location>
        <begin position="727"/>
        <end position="748"/>
    </location>
</feature>
<dbReference type="Proteomes" id="UP000650467">
    <property type="component" value="Unassembled WGS sequence"/>
</dbReference>
<feature type="region of interest" description="Disordered" evidence="1">
    <location>
        <begin position="610"/>
        <end position="632"/>
    </location>
</feature>
<dbReference type="EMBL" id="JAEHOC010000032">
    <property type="protein sequence ID" value="KAG2428971.1"/>
    <property type="molecule type" value="Genomic_DNA"/>
</dbReference>
<feature type="transmembrane region" description="Helical" evidence="2">
    <location>
        <begin position="36"/>
        <end position="55"/>
    </location>
</feature>
<evidence type="ECO:0000313" key="3">
    <source>
        <dbReference type="EMBL" id="KAG2428971.1"/>
    </source>
</evidence>
<evidence type="ECO:0000256" key="1">
    <source>
        <dbReference type="SAM" id="MobiDB-lite"/>
    </source>
</evidence>
<sequence length="1641" mass="162166">MSEYSAAAGNAAAESEAEAAAQGGGQRVLRLSASDFVFLALLLVVLVCVLPYKVLRVLRKWRQQQEQAALAAALQQLPSRGAVPVLLQAGLRRVLLCVRHTLAQAGSCDAGDSDMAVQDAGADAAPVHQPGDHAAEADPAAAAGLDDGREAAAAAAAAAQLQALTAQVCARLPRPAAAKGLDAVALLCDASTPWLGDAYVPALLHHFLLLDTRLLEESERHCRGRPPGSAPGAVARDGLAAAAAGQAAAPLPAGVYGRVVAALGWQRHLVDLLAWAPDGQVAAEAAARVLAAAPALAPGLAAALLQATGAVHEDGVEGRAGAAGLMAASSAGIARLASCPRVLQQLAAGVRGAAAEAGEGASVWLSCLMLLASALQRALAEGPAAPAAAAEEGADTWAAEACVALQEALCAWQEALAAAPAGPACGGLVAPGAEGASSGRLPLLPLLRDGLLPLLDEHARHHIAAQMRAQAPGQRGQRHGAEAKEEAAEAEDGEQPPPLLLPYTFVIQLRSRISLFVAAAAPAAAAAAAATAESPPFGTAAATAPGRGQAAAGLSEEDVWPRLAVGSRGVEPGVSGADGGWRSRGGGDAAARQVAPAWLFLATSCETTAAPAPGNAGAGAKGNKRANPGGSRLPAVLLSAARSAVRHQPTLRAEAPARATHGRAGPAAVVERVAAVAVALLAPGSASWLAVVREPRALAAAGPDPYSPFRLALALLELLQGGTAAAEAEAEDKEAGTASGGGRPHADGGAWRRLELQVLRMAAECIAGVEAAEQQAALQAVVVTGRTFARLRRRLASDASLQSSAGRGLVALSNRTAAVRGSFEATGRALSAAAEAQHLAAAAREMLPYAVLAPATCVRRLVLDGLMHPGQQPWVLQLLRSLAATATATAPAPAPVLAAATAVAAAGAAAGGASVLMASLGEVMQDAPRLLRTGGDRRSLLGLVEGLARAGVAPPRQVLSQLITPALQDAATADVRGGLEAADGEQQRLLAALQLAQHLLGLPGTPPTAPAASVAVGASTAAAAAAGAGGGGGGGSGGALAPAWSPVAELAAAQPAALLLAAAGVLQLQYARFDACGAVHAAVLEATGGVLERAVQLYGTHLRTVLYGAGGGAATRQQPPAALQQAEVLRELQTLARGIEAMPMRVVSVLVPVLEAASPQAQGEAEDADPDHDADPDADEQGSRSTALDSGDGGSGGAEAQLELVTAGLRARVRALAARVAAPVAWRPRALRSADVGATRALLLPVLAFAAASPAHTCALRSALLEAAADADAAEPVDEGFHSDAGGGMPHAAAACEADAAIWASWAASVVPTSSFAGGAVGALARHVAATALRGVPQLPQASLRDGLAAALAALLPTATAEQARRLLLALAPSLLLQLQAGGRGGLAALLCPAATPEPAHADAQDQREVRAAAQAAAVALAPAAAAVPSADAAGLRSAVAASLILACGAATDILVRATSGRSSGSAPQDRAAAADGTAAAAGNVDWAAAGTRGEAAAGAVGVAADRCAAHLALLTSQLAAMPPSTPGLAPVAALFFIHLSRVAGAVAAAAAAAELGAGRWLDVWQAALLSVLQQLVASLAAATAAAATDADGAGVQASATPVLLAGARAAIIEQLPRATGGVLLAALEHMCEDLGVAVQD</sequence>
<gene>
    <name evidence="3" type="ORF">HXX76_011215</name>
</gene>
<keyword evidence="2" id="KW-0812">Transmembrane</keyword>
<feature type="region of interest" description="Disordered" evidence="1">
    <location>
        <begin position="566"/>
        <end position="588"/>
    </location>
</feature>
<keyword evidence="2" id="KW-1133">Transmembrane helix</keyword>
<feature type="compositionally biased region" description="Gly residues" evidence="1">
    <location>
        <begin position="576"/>
        <end position="588"/>
    </location>
</feature>
<comment type="caution">
    <text evidence="3">The sequence shown here is derived from an EMBL/GenBank/DDBJ whole genome shotgun (WGS) entry which is preliminary data.</text>
</comment>
<keyword evidence="4" id="KW-1185">Reference proteome</keyword>
<accession>A0A835SNQ1</accession>
<feature type="region of interest" description="Disordered" evidence="1">
    <location>
        <begin position="1159"/>
        <end position="1197"/>
    </location>
</feature>
<name>A0A835SNQ1_CHLIN</name>
<keyword evidence="2" id="KW-0472">Membrane</keyword>
<proteinExistence type="predicted"/>
<feature type="compositionally biased region" description="Acidic residues" evidence="1">
    <location>
        <begin position="1164"/>
        <end position="1180"/>
    </location>
</feature>